<organism evidence="7">
    <name type="scientific">Arion vulgaris</name>
    <dbReference type="NCBI Taxonomy" id="1028688"/>
    <lineage>
        <taxon>Eukaryota</taxon>
        <taxon>Metazoa</taxon>
        <taxon>Spiralia</taxon>
        <taxon>Lophotrochozoa</taxon>
        <taxon>Mollusca</taxon>
        <taxon>Gastropoda</taxon>
        <taxon>Heterobranchia</taxon>
        <taxon>Euthyneura</taxon>
        <taxon>Panpulmonata</taxon>
        <taxon>Eupulmonata</taxon>
        <taxon>Stylommatophora</taxon>
        <taxon>Helicina</taxon>
        <taxon>Arionoidea</taxon>
        <taxon>Arionidae</taxon>
        <taxon>Arion</taxon>
    </lineage>
</organism>
<dbReference type="Gene3D" id="2.60.40.10">
    <property type="entry name" value="Immunoglobulins"/>
    <property type="match status" value="1"/>
</dbReference>
<name>A0A0B6Y673_9EUPU</name>
<dbReference type="Pfam" id="PF22544">
    <property type="entry name" value="HYDIN_VesB_CFA65-like_Ig"/>
    <property type="match status" value="1"/>
</dbReference>
<dbReference type="PANTHER" id="PTHR46348">
    <property type="entry name" value="DELETED IN LUNG AND ESOPHAGEAL CANCER PROTEIN 1"/>
    <property type="match status" value="1"/>
</dbReference>
<keyword evidence="5" id="KW-0966">Cell projection</keyword>
<evidence type="ECO:0000313" key="7">
    <source>
        <dbReference type="EMBL" id="CEK51822.1"/>
    </source>
</evidence>
<feature type="domain" description="HYDIN/VesB/CFA65-like Ig-like" evidence="6">
    <location>
        <begin position="1"/>
        <end position="93"/>
    </location>
</feature>
<dbReference type="GO" id="GO:0008285">
    <property type="term" value="P:negative regulation of cell population proliferation"/>
    <property type="evidence" value="ECO:0007669"/>
    <property type="project" value="InterPro"/>
</dbReference>
<dbReference type="InterPro" id="IPR013783">
    <property type="entry name" value="Ig-like_fold"/>
</dbReference>
<dbReference type="InterPro" id="IPR053879">
    <property type="entry name" value="HYDIN_VesB_CFA65-like_Ig"/>
</dbReference>
<dbReference type="PANTHER" id="PTHR46348:SF1">
    <property type="entry name" value="DELETED IN LUNG AND ESOPHAGEAL CANCER PROTEIN 1"/>
    <property type="match status" value="1"/>
</dbReference>
<evidence type="ECO:0000256" key="1">
    <source>
        <dbReference type="ARBA" id="ARBA00004138"/>
    </source>
</evidence>
<keyword evidence="3" id="KW-0963">Cytoplasm</keyword>
<dbReference type="GO" id="GO:0005929">
    <property type="term" value="C:cilium"/>
    <property type="evidence" value="ECO:0007669"/>
    <property type="project" value="UniProtKB-SubCell"/>
</dbReference>
<dbReference type="EMBL" id="HACG01004957">
    <property type="protein sequence ID" value="CEK51822.1"/>
    <property type="molecule type" value="Transcribed_RNA"/>
</dbReference>
<comment type="subcellular location">
    <subcellularLocation>
        <location evidence="1">Cell projection</location>
        <location evidence="1">Cilium</location>
    </subcellularLocation>
    <subcellularLocation>
        <location evidence="2">Cytoplasm</location>
    </subcellularLocation>
</comment>
<sequence>QMEVSDDYLDFGTCLVGQTRELDFQIINMTTSESYWNIYSENRSNTCDDDTFKVQPRKGFLEAFVTCTSKRMATVKISFTATHSDAYDCTFIVQGLLGEYPRRIVVVGQGSYDGKHETILEV</sequence>
<reference evidence="7" key="1">
    <citation type="submission" date="2014-12" db="EMBL/GenBank/DDBJ databases">
        <title>Insight into the proteome of Arion vulgaris.</title>
        <authorList>
            <person name="Aradska J."/>
            <person name="Bulat T."/>
            <person name="Smidak R."/>
            <person name="Sarate P."/>
            <person name="Gangsoo J."/>
            <person name="Sialana F."/>
            <person name="Bilban M."/>
            <person name="Lubec G."/>
        </authorList>
    </citation>
    <scope>NUCLEOTIDE SEQUENCE</scope>
    <source>
        <tissue evidence="7">Skin</tissue>
    </source>
</reference>
<proteinExistence type="predicted"/>
<feature type="non-terminal residue" evidence="7">
    <location>
        <position position="1"/>
    </location>
</feature>
<dbReference type="InterPro" id="IPR033304">
    <property type="entry name" value="DLEC1"/>
</dbReference>
<evidence type="ECO:0000256" key="4">
    <source>
        <dbReference type="ARBA" id="ARBA00023069"/>
    </source>
</evidence>
<evidence type="ECO:0000256" key="3">
    <source>
        <dbReference type="ARBA" id="ARBA00022490"/>
    </source>
</evidence>
<dbReference type="GO" id="GO:0005737">
    <property type="term" value="C:cytoplasm"/>
    <property type="evidence" value="ECO:0007669"/>
    <property type="project" value="UniProtKB-SubCell"/>
</dbReference>
<keyword evidence="4" id="KW-0969">Cilium</keyword>
<dbReference type="GO" id="GO:0015631">
    <property type="term" value="F:tubulin binding"/>
    <property type="evidence" value="ECO:0007669"/>
    <property type="project" value="TreeGrafter"/>
</dbReference>
<protein>
    <recommendedName>
        <fullName evidence="6">HYDIN/VesB/CFA65-like Ig-like domain-containing protein</fullName>
    </recommendedName>
</protein>
<evidence type="ECO:0000256" key="2">
    <source>
        <dbReference type="ARBA" id="ARBA00004496"/>
    </source>
</evidence>
<accession>A0A0B6Y673</accession>
<dbReference type="AlphaFoldDB" id="A0A0B6Y673"/>
<evidence type="ECO:0000259" key="6">
    <source>
        <dbReference type="Pfam" id="PF22544"/>
    </source>
</evidence>
<gene>
    <name evidence="7" type="primary">ORF14568</name>
</gene>
<evidence type="ECO:0000256" key="5">
    <source>
        <dbReference type="ARBA" id="ARBA00023273"/>
    </source>
</evidence>